<dbReference type="Pfam" id="PF00177">
    <property type="entry name" value="Ribosomal_S7"/>
    <property type="match status" value="1"/>
</dbReference>
<dbReference type="Gene3D" id="1.10.455.10">
    <property type="entry name" value="Ribosomal protein S7 domain"/>
    <property type="match status" value="1"/>
</dbReference>
<evidence type="ECO:0000256" key="16">
    <source>
        <dbReference type="PROSITE-ProRule" id="PRU00207"/>
    </source>
</evidence>
<gene>
    <name evidence="21" type="ORF">HID58_019698</name>
</gene>
<feature type="compositionally biased region" description="Low complexity" evidence="18">
    <location>
        <begin position="700"/>
        <end position="713"/>
    </location>
</feature>
<keyword evidence="7 19" id="KW-0812">Transmembrane</keyword>
<dbReference type="Pfam" id="PF02176">
    <property type="entry name" value="zf-TRAF"/>
    <property type="match status" value="1"/>
</dbReference>
<feature type="compositionally biased region" description="Basic and acidic residues" evidence="18">
    <location>
        <begin position="641"/>
        <end position="655"/>
    </location>
</feature>
<dbReference type="Gene3D" id="1.10.357.140">
    <property type="entry name" value="UbiA prenyltransferase"/>
    <property type="match status" value="1"/>
</dbReference>
<feature type="compositionally biased region" description="Basic and acidic residues" evidence="18">
    <location>
        <begin position="591"/>
        <end position="605"/>
    </location>
</feature>
<dbReference type="InterPro" id="IPR005716">
    <property type="entry name" value="Ribosomal_uS7_euk/arc"/>
</dbReference>
<evidence type="ECO:0000256" key="15">
    <source>
        <dbReference type="ARBA" id="ARBA00023274"/>
    </source>
</evidence>
<feature type="compositionally biased region" description="Basic and acidic residues" evidence="18">
    <location>
        <begin position="614"/>
        <end position="634"/>
    </location>
</feature>
<evidence type="ECO:0000256" key="18">
    <source>
        <dbReference type="SAM" id="MobiDB-lite"/>
    </source>
</evidence>
<dbReference type="Gene3D" id="3.30.40.10">
    <property type="entry name" value="Zinc/RING finger domain, C3HC4 (zinc finger)"/>
    <property type="match status" value="1"/>
</dbReference>
<dbReference type="InterPro" id="IPR013083">
    <property type="entry name" value="Znf_RING/FYVE/PHD"/>
</dbReference>
<keyword evidence="4" id="KW-0150">Chloroplast</keyword>
<dbReference type="PROSITE" id="PS00052">
    <property type="entry name" value="RIBOSOMAL_S7"/>
    <property type="match status" value="1"/>
</dbReference>
<keyword evidence="12 17" id="KW-0689">Ribosomal protein</keyword>
<evidence type="ECO:0000256" key="6">
    <source>
        <dbReference type="ARBA" id="ARBA00022679"/>
    </source>
</evidence>
<dbReference type="SUPFAM" id="SSF47973">
    <property type="entry name" value="Ribosomal protein S7"/>
    <property type="match status" value="1"/>
</dbReference>
<dbReference type="InterPro" id="IPR023798">
    <property type="entry name" value="Ribosomal_uS7_dom"/>
</dbReference>
<dbReference type="PROSITE" id="PS50145">
    <property type="entry name" value="ZF_TRAF"/>
    <property type="match status" value="1"/>
</dbReference>
<evidence type="ECO:0000256" key="8">
    <source>
        <dbReference type="ARBA" id="ARBA00022723"/>
    </source>
</evidence>
<keyword evidence="22" id="KW-1185">Reference proteome</keyword>
<dbReference type="Pfam" id="PF01040">
    <property type="entry name" value="UbiA"/>
    <property type="match status" value="1"/>
</dbReference>
<evidence type="ECO:0000256" key="9">
    <source>
        <dbReference type="ARBA" id="ARBA00022771"/>
    </source>
</evidence>
<accession>A0ABQ8DEM2</accession>
<feature type="transmembrane region" description="Helical" evidence="19">
    <location>
        <begin position="989"/>
        <end position="1016"/>
    </location>
</feature>
<evidence type="ECO:0000256" key="19">
    <source>
        <dbReference type="SAM" id="Phobius"/>
    </source>
</evidence>
<dbReference type="EMBL" id="JAGKQM010000005">
    <property type="protein sequence ID" value="KAH0927442.1"/>
    <property type="molecule type" value="Genomic_DNA"/>
</dbReference>
<evidence type="ECO:0000256" key="4">
    <source>
        <dbReference type="ARBA" id="ARBA00022528"/>
    </source>
</evidence>
<dbReference type="PANTHER" id="PTHR43009:SF10">
    <property type="entry name" value="HOMOGENTISATE SOLANESYLTRANSFERASE, CHLOROPLASTIC"/>
    <property type="match status" value="1"/>
</dbReference>
<sequence length="1304" mass="144616">RATHRSLRQNQRCVSLPLSFFLILITGSLLVLAAIVTSCLFRTRTLVSDPDTINNQKEAGPSFHCPLYDTQLVHKISLTFLPGLATACVDNTTGDIFKTPGSVAADVKQEMIEYLNHRSETFVADHILLSSSSEIEPSSHDPYDVVSDFVDDFATSKRNLFSRVSGWLLSERREDNIDDFAQEMEVSGFWLNDHIEGIAQTLLKNVDFKGLSHCEMKFQTQGELEEHVLTCGYRTMDCGNEGCNAVFCANQRESHDGVCPFKIIPCEQGCLESGGIMRREMDRHCITVCTMKLVNCAFRGVGCLDDVRQCEVQQHFLDSVGSHLMCVLKGMYKEASLDDLKPRAEEILQLSTRLSEARNARALTNLVKEIDAKLGALVIKPKKEKKALEEAEIKGKPETASEKIPEDKVVSKEAEVVVDDAMVEEVGKKVSEAEIGENVDKEGELKAQKLLEMDEFIKEGDDSSAADLSERTETKAPEVVVMDEDKEEEKSPETRTNETRGVETEAKDVIDEENHKEAKISAETKSEAPSTIVMDKEEGAETKQTRIIETKGVETKVNDMIDEENNRETKISAETKSEVPSRIAMENEEGAETKQTRTNESKGVETEVNDVIDEENKKETNVSAETKSESLMDKEENEEGAETKQTRTNETRGVETEANDVIGEENNRETKISDETKREAPSSIVMDKEENEKGAETINSSASASDEAEALSKSSEASGRVRVFVWLVASMELSISHSPCLRFSSSSPRFLAASSHHHHRPSLHLAGKLLSRPKDVGFTSLSSSCLRSKFVSTEKSRSGALVTRALIENTHLIKWSLVLKALSGLLALICGNGYIVGINQIYDIGIDKVNKPYLPIAAGDLSVQSAWLLVIFFAVAGLTVVGVNFGPFITCLYSLGLFLGTIYSVPPFRMKRFPVAAFLIIATVRGFLLNFGVYHATRAALGLSFQWSAPVAFITSFVTLFALVIAITKDLPDVEGDRKFQISTLATKLGVRNIAFLGSGLLLVNYISAISLAFYMPQVFRGSLMIPAHMILASCLVFQTWVLEKANYTKEAIAGYYRFIWNLFYAEYLVFVRPLEGVFVLSLCRHSHQRNRLTISAMAAAVEIDAEIQQQLTNEVKLFNRWTYDDVSVTDISLVDYIGVQAAKHATFVPHTAGRYSVKRFRKAQCPIVERLTNSLMMHGRNNGKKLMAVRIIKHAMEIIHLLTDANPIQVIIDAIVNSGPREDATRIGSAGVVRRQAVDISPLRRVNQAIFLLTTGAREAAFRNIKTIAECLADELINAAKGSSNSYAIKKKDEIERVAKANR</sequence>
<evidence type="ECO:0000256" key="1">
    <source>
        <dbReference type="ARBA" id="ARBA00004508"/>
    </source>
</evidence>
<organism evidence="21 22">
    <name type="scientific">Brassica napus</name>
    <name type="common">Rape</name>
    <dbReference type="NCBI Taxonomy" id="3708"/>
    <lineage>
        <taxon>Eukaryota</taxon>
        <taxon>Viridiplantae</taxon>
        <taxon>Streptophyta</taxon>
        <taxon>Embryophyta</taxon>
        <taxon>Tracheophyta</taxon>
        <taxon>Spermatophyta</taxon>
        <taxon>Magnoliopsida</taxon>
        <taxon>eudicotyledons</taxon>
        <taxon>Gunneridae</taxon>
        <taxon>Pentapetalae</taxon>
        <taxon>rosids</taxon>
        <taxon>malvids</taxon>
        <taxon>Brassicales</taxon>
        <taxon>Brassicaceae</taxon>
        <taxon>Brassiceae</taxon>
        <taxon>Brassica</taxon>
    </lineage>
</organism>
<feature type="transmembrane region" description="Helical" evidence="19">
    <location>
        <begin position="1055"/>
        <end position="1075"/>
    </location>
</feature>
<feature type="transmembrane region" description="Helical" evidence="19">
    <location>
        <begin position="885"/>
        <end position="903"/>
    </location>
</feature>
<feature type="transmembrane region" description="Helical" evidence="19">
    <location>
        <begin position="915"/>
        <end position="935"/>
    </location>
</feature>
<proteinExistence type="inferred from homology"/>
<feature type="domain" description="TRAF-type" evidence="20">
    <location>
        <begin position="254"/>
        <end position="313"/>
    </location>
</feature>
<keyword evidence="11" id="KW-0809">Transit peptide</keyword>
<dbReference type="CDD" id="cd14867">
    <property type="entry name" value="uS7_Eukaryote"/>
    <property type="match status" value="1"/>
</dbReference>
<keyword evidence="15 17" id="KW-0687">Ribonucleoprotein</keyword>
<evidence type="ECO:0000256" key="11">
    <source>
        <dbReference type="ARBA" id="ARBA00022946"/>
    </source>
</evidence>
<dbReference type="InterPro" id="IPR000537">
    <property type="entry name" value="UbiA_prenyltransferase"/>
</dbReference>
<feature type="compositionally biased region" description="Basic and acidic residues" evidence="18">
    <location>
        <begin position="534"/>
        <end position="579"/>
    </location>
</feature>
<dbReference type="CDD" id="cd13960">
    <property type="entry name" value="PT_UbiA_HPT1"/>
    <property type="match status" value="1"/>
</dbReference>
<evidence type="ECO:0000256" key="3">
    <source>
        <dbReference type="ARBA" id="ARBA00007151"/>
    </source>
</evidence>
<dbReference type="NCBIfam" id="NF003106">
    <property type="entry name" value="PRK04027.1"/>
    <property type="match status" value="1"/>
</dbReference>
<comment type="similarity">
    <text evidence="3 17">Belongs to the universal ribosomal protein uS7 family.</text>
</comment>
<evidence type="ECO:0000313" key="22">
    <source>
        <dbReference type="Proteomes" id="UP000824890"/>
    </source>
</evidence>
<dbReference type="InterPro" id="IPR020606">
    <property type="entry name" value="Ribosomal_uS7_CS"/>
</dbReference>
<feature type="non-terminal residue" evidence="21">
    <location>
        <position position="1"/>
    </location>
</feature>
<evidence type="ECO:0000256" key="12">
    <source>
        <dbReference type="ARBA" id="ARBA00022980"/>
    </source>
</evidence>
<dbReference type="InterPro" id="IPR044502">
    <property type="entry name" value="AtHST-like"/>
</dbReference>
<reference evidence="21 22" key="1">
    <citation type="submission" date="2021-05" db="EMBL/GenBank/DDBJ databases">
        <title>Genome Assembly of Synthetic Allotetraploid Brassica napus Reveals Homoeologous Exchanges between Subgenomes.</title>
        <authorList>
            <person name="Davis J.T."/>
        </authorList>
    </citation>
    <scope>NUCLEOTIDE SEQUENCE [LARGE SCALE GENOMIC DNA]</scope>
    <source>
        <strain evidence="22">cv. Da-Ae</strain>
        <tissue evidence="21">Seedling</tissue>
    </source>
</reference>
<dbReference type="NCBIfam" id="TIGR01028">
    <property type="entry name" value="uS7_euk_arch"/>
    <property type="match status" value="1"/>
</dbReference>
<protein>
    <recommendedName>
        <fullName evidence="20">TRAF-type domain-containing protein</fullName>
    </recommendedName>
</protein>
<feature type="region of interest" description="Disordered" evidence="18">
    <location>
        <begin position="483"/>
        <end position="713"/>
    </location>
</feature>
<comment type="subcellular location">
    <subcellularLocation>
        <location evidence="1">Plastid</location>
        <location evidence="1">Chloroplast membrane</location>
        <topology evidence="1">Multi-pass membrane protein</topology>
    </subcellularLocation>
</comment>
<evidence type="ECO:0000256" key="5">
    <source>
        <dbReference type="ARBA" id="ARBA00022640"/>
    </source>
</evidence>
<dbReference type="PANTHER" id="PTHR43009">
    <property type="entry name" value="HOMOGENTISATE SOLANESYLTRANSFERASE, CHLOROPLASTIC"/>
    <property type="match status" value="1"/>
</dbReference>
<feature type="zinc finger region" description="TRAF-type" evidence="16">
    <location>
        <begin position="254"/>
        <end position="313"/>
    </location>
</feature>
<feature type="transmembrane region" description="Helical" evidence="19">
    <location>
        <begin position="1022"/>
        <end position="1043"/>
    </location>
</feature>
<feature type="transmembrane region" description="Helical" evidence="19">
    <location>
        <begin position="947"/>
        <end position="968"/>
    </location>
</feature>
<comment type="similarity">
    <text evidence="2">Belongs to the UbiA prenyltransferase family.</text>
</comment>
<feature type="transmembrane region" description="Helical" evidence="19">
    <location>
        <begin position="856"/>
        <end position="879"/>
    </location>
</feature>
<name>A0ABQ8DEM2_BRANA</name>
<keyword evidence="14 19" id="KW-0472">Membrane</keyword>
<keyword evidence="8 16" id="KW-0479">Metal-binding</keyword>
<dbReference type="NCBIfam" id="NF009525">
    <property type="entry name" value="PRK12887.1"/>
    <property type="match status" value="1"/>
</dbReference>
<feature type="compositionally biased region" description="Basic and acidic residues" evidence="18">
    <location>
        <begin position="488"/>
        <end position="526"/>
    </location>
</feature>
<evidence type="ECO:0000256" key="10">
    <source>
        <dbReference type="ARBA" id="ARBA00022833"/>
    </source>
</evidence>
<comment type="caution">
    <text evidence="21">The sequence shown here is derived from an EMBL/GenBank/DDBJ whole genome shotgun (WGS) entry which is preliminary data.</text>
</comment>
<evidence type="ECO:0000256" key="14">
    <source>
        <dbReference type="ARBA" id="ARBA00023136"/>
    </source>
</evidence>
<feature type="transmembrane region" description="Helical" evidence="19">
    <location>
        <begin position="812"/>
        <end position="835"/>
    </location>
</feature>
<keyword evidence="10 16" id="KW-0862">Zinc</keyword>
<keyword evidence="5" id="KW-0934">Plastid</keyword>
<evidence type="ECO:0000256" key="13">
    <source>
        <dbReference type="ARBA" id="ARBA00022989"/>
    </source>
</evidence>
<dbReference type="Proteomes" id="UP000824890">
    <property type="component" value="Unassembled WGS sequence"/>
</dbReference>
<evidence type="ECO:0000256" key="2">
    <source>
        <dbReference type="ARBA" id="ARBA00005985"/>
    </source>
</evidence>
<evidence type="ECO:0000259" key="20">
    <source>
        <dbReference type="PROSITE" id="PS50145"/>
    </source>
</evidence>
<evidence type="ECO:0000256" key="7">
    <source>
        <dbReference type="ARBA" id="ARBA00022692"/>
    </source>
</evidence>
<dbReference type="InterPro" id="IPR001293">
    <property type="entry name" value="Znf_TRAF"/>
</dbReference>
<dbReference type="InterPro" id="IPR036823">
    <property type="entry name" value="Ribosomal_uS7_dom_sf"/>
</dbReference>
<keyword evidence="6" id="KW-0808">Transferase</keyword>
<evidence type="ECO:0000313" key="21">
    <source>
        <dbReference type="EMBL" id="KAH0927442.1"/>
    </source>
</evidence>
<feature type="compositionally biased region" description="Basic and acidic residues" evidence="18">
    <location>
        <begin position="665"/>
        <end position="695"/>
    </location>
</feature>
<evidence type="ECO:0000256" key="17">
    <source>
        <dbReference type="RuleBase" id="RU003619"/>
    </source>
</evidence>
<dbReference type="InterPro" id="IPR044878">
    <property type="entry name" value="UbiA_sf"/>
</dbReference>
<keyword evidence="13 19" id="KW-1133">Transmembrane helix</keyword>
<keyword evidence="9 16" id="KW-0863">Zinc-finger</keyword>